<dbReference type="Proteomes" id="UP001286313">
    <property type="component" value="Unassembled WGS sequence"/>
</dbReference>
<evidence type="ECO:0000313" key="1">
    <source>
        <dbReference type="EMBL" id="KAK3892977.1"/>
    </source>
</evidence>
<dbReference type="PROSITE" id="PS00141">
    <property type="entry name" value="ASP_PROTEASE"/>
    <property type="match status" value="1"/>
</dbReference>
<keyword evidence="2" id="KW-1185">Reference proteome</keyword>
<sequence length="186" mass="20581">MPPTLHTSGKRDTRSSIATAADGHTHMLLYISDRHSGRRFLVDSGAEISVVPPSGKETRSGKRGVFLILAAFPDVVKPHFYSAMPKHGVLHHIPTTGPPLHARPRRLPPDKLAQANEEFRKMEEMGIVSDPWSARQQRHLAYISEYTTHIQHLAGKTNKVADALSRTTINALEPGIDYKALAEAQK</sequence>
<reference evidence="1" key="1">
    <citation type="submission" date="2023-10" db="EMBL/GenBank/DDBJ databases">
        <title>Genome assemblies of two species of porcelain crab, Petrolisthes cinctipes and Petrolisthes manimaculis (Anomura: Porcellanidae).</title>
        <authorList>
            <person name="Angst P."/>
        </authorList>
    </citation>
    <scope>NUCLEOTIDE SEQUENCE</scope>
    <source>
        <strain evidence="1">PB745_01</strain>
        <tissue evidence="1">Gill</tissue>
    </source>
</reference>
<comment type="caution">
    <text evidence="1">The sequence shown here is derived from an EMBL/GenBank/DDBJ whole genome shotgun (WGS) entry which is preliminary data.</text>
</comment>
<evidence type="ECO:0000313" key="2">
    <source>
        <dbReference type="Proteomes" id="UP001286313"/>
    </source>
</evidence>
<protein>
    <recommendedName>
        <fullName evidence="3">Peptidase A2 domain-containing protein</fullName>
    </recommendedName>
</protein>
<name>A0AAE1GI74_PETCI</name>
<proteinExistence type="predicted"/>
<dbReference type="GO" id="GO:0004190">
    <property type="term" value="F:aspartic-type endopeptidase activity"/>
    <property type="evidence" value="ECO:0007669"/>
    <property type="project" value="InterPro"/>
</dbReference>
<gene>
    <name evidence="1" type="ORF">Pcinc_003156</name>
</gene>
<evidence type="ECO:0008006" key="3">
    <source>
        <dbReference type="Google" id="ProtNLM"/>
    </source>
</evidence>
<dbReference type="AlphaFoldDB" id="A0AAE1GI74"/>
<organism evidence="1 2">
    <name type="scientific">Petrolisthes cinctipes</name>
    <name type="common">Flat porcelain crab</name>
    <dbReference type="NCBI Taxonomy" id="88211"/>
    <lineage>
        <taxon>Eukaryota</taxon>
        <taxon>Metazoa</taxon>
        <taxon>Ecdysozoa</taxon>
        <taxon>Arthropoda</taxon>
        <taxon>Crustacea</taxon>
        <taxon>Multicrustacea</taxon>
        <taxon>Malacostraca</taxon>
        <taxon>Eumalacostraca</taxon>
        <taxon>Eucarida</taxon>
        <taxon>Decapoda</taxon>
        <taxon>Pleocyemata</taxon>
        <taxon>Anomura</taxon>
        <taxon>Galatheoidea</taxon>
        <taxon>Porcellanidae</taxon>
        <taxon>Petrolisthes</taxon>
    </lineage>
</organism>
<dbReference type="EMBL" id="JAWQEG010000237">
    <property type="protein sequence ID" value="KAK3892977.1"/>
    <property type="molecule type" value="Genomic_DNA"/>
</dbReference>
<accession>A0AAE1GI74</accession>
<dbReference type="GO" id="GO:0006508">
    <property type="term" value="P:proteolysis"/>
    <property type="evidence" value="ECO:0007669"/>
    <property type="project" value="InterPro"/>
</dbReference>
<dbReference type="InterPro" id="IPR001969">
    <property type="entry name" value="Aspartic_peptidase_AS"/>
</dbReference>